<keyword evidence="3" id="KW-1185">Reference proteome</keyword>
<dbReference type="EMBL" id="ACBX02000047">
    <property type="protein sequence ID" value="EFB34035.1"/>
    <property type="molecule type" value="Genomic_DNA"/>
</dbReference>
<sequence>MISIFRAKVLIFYEISWKMIDYLIIKLLFLYISTRFYRCK</sequence>
<dbReference type="PaxDb" id="537011-PREVCOP_06442"/>
<organism evidence="2 3">
    <name type="scientific">Segatella copri DSM 18205</name>
    <dbReference type="NCBI Taxonomy" id="537011"/>
    <lineage>
        <taxon>Bacteria</taxon>
        <taxon>Pseudomonadati</taxon>
        <taxon>Bacteroidota</taxon>
        <taxon>Bacteroidia</taxon>
        <taxon>Bacteroidales</taxon>
        <taxon>Prevotellaceae</taxon>
        <taxon>Segatella</taxon>
    </lineage>
</organism>
<dbReference type="HOGENOM" id="CLU_3294208_0_0_10"/>
<name>D1PGS7_9BACT</name>
<keyword evidence="1" id="KW-0812">Transmembrane</keyword>
<proteinExistence type="predicted"/>
<dbReference type="STRING" id="537011.PREVCOP_06442"/>
<dbReference type="AlphaFoldDB" id="D1PGS7"/>
<evidence type="ECO:0000313" key="3">
    <source>
        <dbReference type="Proteomes" id="UP000004477"/>
    </source>
</evidence>
<evidence type="ECO:0000256" key="1">
    <source>
        <dbReference type="SAM" id="Phobius"/>
    </source>
</evidence>
<dbReference type="Proteomes" id="UP000004477">
    <property type="component" value="Unassembled WGS sequence"/>
</dbReference>
<evidence type="ECO:0000313" key="2">
    <source>
        <dbReference type="EMBL" id="EFB34035.1"/>
    </source>
</evidence>
<protein>
    <submittedName>
        <fullName evidence="2">Uncharacterized protein</fullName>
    </submittedName>
</protein>
<comment type="caution">
    <text evidence="2">The sequence shown here is derived from an EMBL/GenBank/DDBJ whole genome shotgun (WGS) entry which is preliminary data.</text>
</comment>
<reference evidence="2" key="1">
    <citation type="submission" date="2009-11" db="EMBL/GenBank/DDBJ databases">
        <authorList>
            <person name="Weinstock G."/>
            <person name="Sodergren E."/>
            <person name="Clifton S."/>
            <person name="Fulton L."/>
            <person name="Fulton B."/>
            <person name="Courtney L."/>
            <person name="Fronick C."/>
            <person name="Harrison M."/>
            <person name="Strong C."/>
            <person name="Farmer C."/>
            <person name="Delahaunty K."/>
            <person name="Markovic C."/>
            <person name="Hall O."/>
            <person name="Minx P."/>
            <person name="Tomlinson C."/>
            <person name="Mitreva M."/>
            <person name="Nelson J."/>
            <person name="Hou S."/>
            <person name="Wollam A."/>
            <person name="Pepin K.H."/>
            <person name="Johnson M."/>
            <person name="Bhonagiri V."/>
            <person name="Nash W.E."/>
            <person name="Warren W."/>
            <person name="Chinwalla A."/>
            <person name="Mardis E.R."/>
            <person name="Wilson R.K."/>
        </authorList>
    </citation>
    <scope>NUCLEOTIDE SEQUENCE [LARGE SCALE GENOMIC DNA]</scope>
    <source>
        <strain evidence="2">DSM 18205</strain>
    </source>
</reference>
<gene>
    <name evidence="2" type="ORF">PREVCOP_06442</name>
</gene>
<keyword evidence="1" id="KW-0472">Membrane</keyword>
<keyword evidence="1" id="KW-1133">Transmembrane helix</keyword>
<accession>D1PGS7</accession>
<feature type="transmembrane region" description="Helical" evidence="1">
    <location>
        <begin position="20"/>
        <end position="37"/>
    </location>
</feature>